<keyword evidence="2" id="KW-0472">Membrane</keyword>
<keyword evidence="4" id="KW-1185">Reference proteome</keyword>
<evidence type="ECO:0000313" key="4">
    <source>
        <dbReference type="Proteomes" id="UP001283341"/>
    </source>
</evidence>
<dbReference type="Pfam" id="PF12505">
    <property type="entry name" value="DUF3712"/>
    <property type="match status" value="1"/>
</dbReference>
<reference evidence="3" key="2">
    <citation type="submission" date="2023-06" db="EMBL/GenBank/DDBJ databases">
        <authorList>
            <consortium name="Lawrence Berkeley National Laboratory"/>
            <person name="Haridas S."/>
            <person name="Hensen N."/>
            <person name="Bonometti L."/>
            <person name="Westerberg I."/>
            <person name="Brannstrom I.O."/>
            <person name="Guillou S."/>
            <person name="Cros-Aarteil S."/>
            <person name="Calhoun S."/>
            <person name="Kuo A."/>
            <person name="Mondo S."/>
            <person name="Pangilinan J."/>
            <person name="Riley R."/>
            <person name="Labutti K."/>
            <person name="Andreopoulos B."/>
            <person name="Lipzen A."/>
            <person name="Chen C."/>
            <person name="Yanf M."/>
            <person name="Daum C."/>
            <person name="Ng V."/>
            <person name="Clum A."/>
            <person name="Steindorff A."/>
            <person name="Ohm R."/>
            <person name="Martin F."/>
            <person name="Silar P."/>
            <person name="Natvig D."/>
            <person name="Lalanne C."/>
            <person name="Gautier V."/>
            <person name="Ament-Velasquez S.L."/>
            <person name="Kruys A."/>
            <person name="Hutchinson M.I."/>
            <person name="Powell A.J."/>
            <person name="Barry K."/>
            <person name="Miller A.N."/>
            <person name="Grigoriev I.V."/>
            <person name="Debuchy R."/>
            <person name="Gladieux P."/>
            <person name="Thoren M.H."/>
            <person name="Johannesson H."/>
        </authorList>
    </citation>
    <scope>NUCLEOTIDE SEQUENCE</scope>
    <source>
        <strain evidence="3">CBS 118394</strain>
    </source>
</reference>
<keyword evidence="2" id="KW-1133">Transmembrane helix</keyword>
<evidence type="ECO:0000256" key="2">
    <source>
        <dbReference type="SAM" id="Phobius"/>
    </source>
</evidence>
<comment type="caution">
    <text evidence="3">The sequence shown here is derived from an EMBL/GenBank/DDBJ whole genome shotgun (WGS) entry which is preliminary data.</text>
</comment>
<organism evidence="3 4">
    <name type="scientific">Apodospora peruviana</name>
    <dbReference type="NCBI Taxonomy" id="516989"/>
    <lineage>
        <taxon>Eukaryota</taxon>
        <taxon>Fungi</taxon>
        <taxon>Dikarya</taxon>
        <taxon>Ascomycota</taxon>
        <taxon>Pezizomycotina</taxon>
        <taxon>Sordariomycetes</taxon>
        <taxon>Sordariomycetidae</taxon>
        <taxon>Sordariales</taxon>
        <taxon>Lasiosphaeriaceae</taxon>
        <taxon>Apodospora</taxon>
    </lineage>
</organism>
<proteinExistence type="predicted"/>
<dbReference type="AlphaFoldDB" id="A0AAE0HWP9"/>
<name>A0AAE0HWP9_9PEZI</name>
<reference evidence="3" key="1">
    <citation type="journal article" date="2023" name="Mol. Phylogenet. Evol.">
        <title>Genome-scale phylogeny and comparative genomics of the fungal order Sordariales.</title>
        <authorList>
            <person name="Hensen N."/>
            <person name="Bonometti L."/>
            <person name="Westerberg I."/>
            <person name="Brannstrom I.O."/>
            <person name="Guillou S."/>
            <person name="Cros-Aarteil S."/>
            <person name="Calhoun S."/>
            <person name="Haridas S."/>
            <person name="Kuo A."/>
            <person name="Mondo S."/>
            <person name="Pangilinan J."/>
            <person name="Riley R."/>
            <person name="LaButti K."/>
            <person name="Andreopoulos B."/>
            <person name="Lipzen A."/>
            <person name="Chen C."/>
            <person name="Yan M."/>
            <person name="Daum C."/>
            <person name="Ng V."/>
            <person name="Clum A."/>
            <person name="Steindorff A."/>
            <person name="Ohm R.A."/>
            <person name="Martin F."/>
            <person name="Silar P."/>
            <person name="Natvig D.O."/>
            <person name="Lalanne C."/>
            <person name="Gautier V."/>
            <person name="Ament-Velasquez S.L."/>
            <person name="Kruys A."/>
            <person name="Hutchinson M.I."/>
            <person name="Powell A.J."/>
            <person name="Barry K."/>
            <person name="Miller A.N."/>
            <person name="Grigoriev I.V."/>
            <person name="Debuchy R."/>
            <person name="Gladieux P."/>
            <person name="Hiltunen Thoren M."/>
            <person name="Johannesson H."/>
        </authorList>
    </citation>
    <scope>NUCLEOTIDE SEQUENCE</scope>
    <source>
        <strain evidence="3">CBS 118394</strain>
    </source>
</reference>
<keyword evidence="2" id="KW-0812">Transmembrane</keyword>
<gene>
    <name evidence="3" type="ORF">B0H66DRAFT_565916</name>
</gene>
<evidence type="ECO:0000256" key="1">
    <source>
        <dbReference type="SAM" id="MobiDB-lite"/>
    </source>
</evidence>
<protein>
    <submittedName>
        <fullName evidence="3">Uncharacterized protein</fullName>
    </submittedName>
</protein>
<sequence length="454" mass="49504">MATTTATETARRDSSTVPMTAAAGHHADNASSFDDGVAEKEQTVVLTKRQKVKRHCGRFKWWYLVAGIILLAIILPIIFKVIIPAIVKNVVDGQSLPVKNGTLRFVEPTRLYMAMDTSLDTPLGVKIDPLGLELYDTATDPDIGSPFLTLQMPEQHIHHETNVSIPDQLLDITDQTQLIAWFNQFFDQVEVDLRIKAEKLNAHLGSLDYEVGLDKTIKVQGLNYLHGFGVKDTQFIIPPGDDGVNMRGHLVIPNAGVLTLGMGNVSFNLMAGNDINLGLVRVDDLNLKPGNNTPEFYGEFYFDQLVPNLAAIMETQRDALNEGNIQLTAKGNSTLANGEHIKYIEGVLNNKNIPFTIPVMTLLVDVLSGVLAGGGEGSQSPLLDTLGQVIGNTTLFEQMLDHWEEVSGNGGQVNETASAGAVVKRAMGGTKKLGRTIRTNLFRLGLRSLRAKAQ</sequence>
<dbReference type="PANTHER" id="PTHR35895:SF2">
    <property type="match status" value="1"/>
</dbReference>
<dbReference type="InterPro" id="IPR022185">
    <property type="entry name" value="DUF3712"/>
</dbReference>
<dbReference type="GO" id="GO:0000329">
    <property type="term" value="C:fungal-type vacuole membrane"/>
    <property type="evidence" value="ECO:0007669"/>
    <property type="project" value="InterPro"/>
</dbReference>
<dbReference type="PANTHER" id="PTHR35895">
    <property type="entry name" value="CHROMOSOME 16, WHOLE GENOME SHOTGUN SEQUENCE"/>
    <property type="match status" value="1"/>
</dbReference>
<feature type="region of interest" description="Disordered" evidence="1">
    <location>
        <begin position="1"/>
        <end position="21"/>
    </location>
</feature>
<dbReference type="EMBL" id="JAUEDM010000007">
    <property type="protein sequence ID" value="KAK3313341.1"/>
    <property type="molecule type" value="Genomic_DNA"/>
</dbReference>
<evidence type="ECO:0000313" key="3">
    <source>
        <dbReference type="EMBL" id="KAK3313341.1"/>
    </source>
</evidence>
<accession>A0AAE0HWP9</accession>
<dbReference type="InterPro" id="IPR046368">
    <property type="entry name" value="Tag1"/>
</dbReference>
<dbReference type="Proteomes" id="UP001283341">
    <property type="component" value="Unassembled WGS sequence"/>
</dbReference>
<feature type="transmembrane region" description="Helical" evidence="2">
    <location>
        <begin position="61"/>
        <end position="87"/>
    </location>
</feature>